<dbReference type="InterPro" id="IPR036985">
    <property type="entry name" value="Transglutaminase-like_sf"/>
</dbReference>
<accession>A0AAV2Q5S3</accession>
<organism evidence="3 4">
    <name type="scientific">Meganyctiphanes norvegica</name>
    <name type="common">Northern krill</name>
    <name type="synonym">Thysanopoda norvegica</name>
    <dbReference type="NCBI Taxonomy" id="48144"/>
    <lineage>
        <taxon>Eukaryota</taxon>
        <taxon>Metazoa</taxon>
        <taxon>Ecdysozoa</taxon>
        <taxon>Arthropoda</taxon>
        <taxon>Crustacea</taxon>
        <taxon>Multicrustacea</taxon>
        <taxon>Malacostraca</taxon>
        <taxon>Eumalacostraca</taxon>
        <taxon>Eucarida</taxon>
        <taxon>Euphausiacea</taxon>
        <taxon>Euphausiidae</taxon>
        <taxon>Meganyctiphanes</taxon>
    </lineage>
</organism>
<dbReference type="InterPro" id="IPR038765">
    <property type="entry name" value="Papain-like_cys_pep_sf"/>
</dbReference>
<evidence type="ECO:0000256" key="1">
    <source>
        <dbReference type="ARBA" id="ARBA00005968"/>
    </source>
</evidence>
<name>A0AAV2Q5S3_MEGNR</name>
<dbReference type="InterPro" id="IPR036238">
    <property type="entry name" value="Transglutaminase_C_sf"/>
</dbReference>
<dbReference type="EMBL" id="CAXKWB010003693">
    <property type="protein sequence ID" value="CAL4069871.1"/>
    <property type="molecule type" value="Genomic_DNA"/>
</dbReference>
<evidence type="ECO:0000313" key="3">
    <source>
        <dbReference type="EMBL" id="CAL4069871.1"/>
    </source>
</evidence>
<dbReference type="AlphaFoldDB" id="A0AAV2Q5S3"/>
<dbReference type="InterPro" id="IPR050779">
    <property type="entry name" value="Transglutaminase"/>
</dbReference>
<dbReference type="SUPFAM" id="SSF54001">
    <property type="entry name" value="Cysteine proteinases"/>
    <property type="match status" value="1"/>
</dbReference>
<dbReference type="InterPro" id="IPR008958">
    <property type="entry name" value="Transglutaminase_C"/>
</dbReference>
<dbReference type="FunFam" id="2.60.40.10:FF:000171">
    <property type="entry name" value="protein-glutamine gamma-glutamyltransferase 6"/>
    <property type="match status" value="1"/>
</dbReference>
<dbReference type="Proteomes" id="UP001497623">
    <property type="component" value="Unassembled WGS sequence"/>
</dbReference>
<comment type="caution">
    <text evidence="3">The sequence shown here is derived from an EMBL/GenBank/DDBJ whole genome shotgun (WGS) entry which is preliminary data.</text>
</comment>
<dbReference type="Gene3D" id="2.60.40.10">
    <property type="entry name" value="Immunoglobulins"/>
    <property type="match status" value="3"/>
</dbReference>
<dbReference type="InterPro" id="IPR002931">
    <property type="entry name" value="Transglutaminase-like"/>
</dbReference>
<keyword evidence="4" id="KW-1185">Reference proteome</keyword>
<dbReference type="FunFam" id="2.60.40.10:FF:000090">
    <property type="entry name" value="Protein-glutamine gamma-glutamyltransferase 2"/>
    <property type="match status" value="1"/>
</dbReference>
<feature type="domain" description="Transglutaminase-like" evidence="2">
    <location>
        <begin position="366"/>
        <end position="470"/>
    </location>
</feature>
<feature type="non-terminal residue" evidence="3">
    <location>
        <position position="806"/>
    </location>
</feature>
<comment type="similarity">
    <text evidence="1">Belongs to the transglutaminase superfamily. Transglutaminase family.</text>
</comment>
<dbReference type="PANTHER" id="PTHR11590">
    <property type="entry name" value="PROTEIN-GLUTAMINE GAMMA-GLUTAMYLTRANSFERASE"/>
    <property type="match status" value="1"/>
</dbReference>
<reference evidence="3 4" key="1">
    <citation type="submission" date="2024-05" db="EMBL/GenBank/DDBJ databases">
        <authorList>
            <person name="Wallberg A."/>
        </authorList>
    </citation>
    <scope>NUCLEOTIDE SEQUENCE [LARGE SCALE GENOMIC DNA]</scope>
</reference>
<evidence type="ECO:0000259" key="2">
    <source>
        <dbReference type="SMART" id="SM00460"/>
    </source>
</evidence>
<dbReference type="SMART" id="SM00460">
    <property type="entry name" value="TGc"/>
    <property type="match status" value="1"/>
</dbReference>
<evidence type="ECO:0000313" key="4">
    <source>
        <dbReference type="Proteomes" id="UP001497623"/>
    </source>
</evidence>
<dbReference type="GO" id="GO:0003810">
    <property type="term" value="F:protein-glutamine gamma-glutamyltransferase activity"/>
    <property type="evidence" value="ECO:0007669"/>
    <property type="project" value="InterPro"/>
</dbReference>
<protein>
    <recommendedName>
        <fullName evidence="2">Transglutaminase-like domain-containing protein</fullName>
    </recommendedName>
</protein>
<dbReference type="SUPFAM" id="SSF49309">
    <property type="entry name" value="Transglutaminase, two C-terminal domains"/>
    <property type="match status" value="3"/>
</dbReference>
<sequence>MYSFVVNLEKSRILIYLISYSVCISELINEVNSAVREDMDKSPLGPNVIKTNSYFGAYLLLIHYVSDFLQNDGKMSRTIGMKLSATSEFYNEGEDIERLEKYRQIIFTVRTKSAKHLCGHSICADTDRAHKAMSVEPQRQLSLPVSFSDYYDKLVEYGMIKLMALCHVEETSQSWAGEDTFQVIKPRIDIEPKDYRLFMDELRDKNLLAKIVTITDIELGQRNPRILERGSYEGPNEQKKNTEKYRFFKPYHLAHKYYFGNLDPRDCYYRIEAMLVGVYPKRGGRRHIIATFNSKQLQKIPLLQEQNGNSADANSGVLHVTRTILVNSNDDDGVIVGRWDGNYDDGKAPTHWTGSIKILEQYFTSGKPVRYGQCWVFACIVNTVCRALGIPSRVVSNLNSAHDTNQSLTIDQFVDDDGEKLGYEDVEVGSIIGSGIGDSIWNFHVWNDVWMARWDLPDGFGGWQAIDATPQEQSNGNYQCGPASHVAIKTGRTDLNYDVNFVLAEVNADVITWKKDEKEPGKFKKVGSNKFHVGKEIITKSPGEIDHDYSGHDKEVVNESYKSGEATDAERIALNIAARRTRSARHAFEFPSVSPDDIKFQIEDVERVPIGDSFSVTVTAKNDGKMSRTVGMKLSAVSEFYNGVKADRIKWAEGTFTLEAGEKRELSLPVSYSEYYDKLVEYGMIKLMALCHVEETTQSWVGEDTFQVIKPRVDIEIPETATVGKPIIVKLSFTNPLETALRRCSLVVDGPGLTRPKTIPIRDVEAKGEMKYELKVYPKRGGRRHIIASFNSKQLVDLTGSNTVDV</sequence>
<gene>
    <name evidence="3" type="ORF">MNOR_LOCUS8101</name>
</gene>
<dbReference type="PANTHER" id="PTHR11590:SF40">
    <property type="entry name" value="HEMOCYTE PROTEIN-GLUTAMINE GAMMA-GLUTAMYLTRANSFERASE-LIKE PROTEIN"/>
    <property type="match status" value="1"/>
</dbReference>
<dbReference type="Pfam" id="PF00927">
    <property type="entry name" value="Transglut_C"/>
    <property type="match status" value="2"/>
</dbReference>
<dbReference type="Pfam" id="PF01841">
    <property type="entry name" value="Transglut_core"/>
    <property type="match status" value="1"/>
</dbReference>
<dbReference type="InterPro" id="IPR013783">
    <property type="entry name" value="Ig-like_fold"/>
</dbReference>
<proteinExistence type="inferred from homology"/>
<dbReference type="Gene3D" id="3.90.260.10">
    <property type="entry name" value="Transglutaminase-like"/>
    <property type="match status" value="1"/>
</dbReference>